<evidence type="ECO:0000256" key="6">
    <source>
        <dbReference type="ARBA" id="ARBA00023211"/>
    </source>
</evidence>
<evidence type="ECO:0000256" key="5">
    <source>
        <dbReference type="ARBA" id="ARBA00022842"/>
    </source>
</evidence>
<comment type="cofactor">
    <cofactor evidence="2">
        <name>Mg(2+)</name>
        <dbReference type="ChEBI" id="CHEBI:18420"/>
    </cofactor>
</comment>
<dbReference type="PANTHER" id="PTHR12992:SF11">
    <property type="entry name" value="MITOCHONDRIAL COENZYME A DIPHOSPHATASE NUDT8"/>
    <property type="match status" value="1"/>
</dbReference>
<dbReference type="EMBL" id="JAGKSQ010000003">
    <property type="protein sequence ID" value="MBP3951360.1"/>
    <property type="molecule type" value="Genomic_DNA"/>
</dbReference>
<dbReference type="RefSeq" id="WP_210597044.1">
    <property type="nucleotide sequence ID" value="NZ_JAGKSQ010000003.1"/>
</dbReference>
<evidence type="ECO:0000256" key="2">
    <source>
        <dbReference type="ARBA" id="ARBA00001946"/>
    </source>
</evidence>
<dbReference type="Proteomes" id="UP000678228">
    <property type="component" value="Unassembled WGS sequence"/>
</dbReference>
<reference evidence="8" key="1">
    <citation type="submission" date="2021-03" db="EMBL/GenBank/DDBJ databases">
        <title>Bacillus suaedae sp. nov., isolated from Suaeda aralocaspica.</title>
        <authorList>
            <person name="Lei R.F.R."/>
        </authorList>
    </citation>
    <scope>NUCLEOTIDE SEQUENCE</scope>
    <source>
        <strain evidence="8">YZJH907-2</strain>
    </source>
</reference>
<dbReference type="PANTHER" id="PTHR12992">
    <property type="entry name" value="NUDIX HYDROLASE"/>
    <property type="match status" value="1"/>
</dbReference>
<dbReference type="GO" id="GO:0046872">
    <property type="term" value="F:metal ion binding"/>
    <property type="evidence" value="ECO:0007669"/>
    <property type="project" value="UniProtKB-KW"/>
</dbReference>
<proteinExistence type="predicted"/>
<name>A0A940WZ46_9BACI</name>
<gene>
    <name evidence="8" type="ORF">J7W16_09455</name>
</gene>
<sequence length="203" mass="23192">MKRETISHIEKQLANRKVGILGQDQMKNAAVILPLINVNDQLSLLFEVRSHTLNTQPGEICFPGGRIDQTDSSPSDAAIRELTEELLIDRKHVNIIADLDILVTPFRGIIYPFVATLDIEFQSLKPNLSEVDHLFTVPLSHFYSHSPECHQMSFSLDPINNGPLTLIKNRSHILSQHFYYYDDYIIWGLTANILKHFIELTKD</sequence>
<dbReference type="InterPro" id="IPR015797">
    <property type="entry name" value="NUDIX_hydrolase-like_dom_sf"/>
</dbReference>
<keyword evidence="9" id="KW-1185">Reference proteome</keyword>
<evidence type="ECO:0000256" key="4">
    <source>
        <dbReference type="ARBA" id="ARBA00022801"/>
    </source>
</evidence>
<evidence type="ECO:0000256" key="1">
    <source>
        <dbReference type="ARBA" id="ARBA00001936"/>
    </source>
</evidence>
<protein>
    <submittedName>
        <fullName evidence="8">CoA pyrophosphatase</fullName>
    </submittedName>
</protein>
<dbReference type="InterPro" id="IPR000086">
    <property type="entry name" value="NUDIX_hydrolase_dom"/>
</dbReference>
<dbReference type="GO" id="GO:0010945">
    <property type="term" value="F:coenzyme A diphosphatase activity"/>
    <property type="evidence" value="ECO:0007669"/>
    <property type="project" value="InterPro"/>
</dbReference>
<organism evidence="8 9">
    <name type="scientific">Halalkalibacter suaedae</name>
    <dbReference type="NCBI Taxonomy" id="2822140"/>
    <lineage>
        <taxon>Bacteria</taxon>
        <taxon>Bacillati</taxon>
        <taxon>Bacillota</taxon>
        <taxon>Bacilli</taxon>
        <taxon>Bacillales</taxon>
        <taxon>Bacillaceae</taxon>
        <taxon>Halalkalibacter</taxon>
    </lineage>
</organism>
<keyword evidence="6" id="KW-0464">Manganese</keyword>
<accession>A0A940WZ46</accession>
<keyword evidence="4" id="KW-0378">Hydrolase</keyword>
<dbReference type="SUPFAM" id="SSF55811">
    <property type="entry name" value="Nudix"/>
    <property type="match status" value="1"/>
</dbReference>
<dbReference type="AlphaFoldDB" id="A0A940WZ46"/>
<evidence type="ECO:0000313" key="8">
    <source>
        <dbReference type="EMBL" id="MBP3951360.1"/>
    </source>
</evidence>
<comment type="cofactor">
    <cofactor evidence="1">
        <name>Mn(2+)</name>
        <dbReference type="ChEBI" id="CHEBI:29035"/>
    </cofactor>
</comment>
<keyword evidence="3" id="KW-0479">Metal-binding</keyword>
<evidence type="ECO:0000259" key="7">
    <source>
        <dbReference type="PROSITE" id="PS51462"/>
    </source>
</evidence>
<keyword evidence="5" id="KW-0460">Magnesium</keyword>
<dbReference type="Gene3D" id="3.90.79.10">
    <property type="entry name" value="Nucleoside Triphosphate Pyrophosphohydrolase"/>
    <property type="match status" value="1"/>
</dbReference>
<dbReference type="PROSITE" id="PS51462">
    <property type="entry name" value="NUDIX"/>
    <property type="match status" value="1"/>
</dbReference>
<feature type="domain" description="Nudix hydrolase" evidence="7">
    <location>
        <begin position="26"/>
        <end position="160"/>
    </location>
</feature>
<dbReference type="Pfam" id="PF00293">
    <property type="entry name" value="NUDIX"/>
    <property type="match status" value="1"/>
</dbReference>
<evidence type="ECO:0000256" key="3">
    <source>
        <dbReference type="ARBA" id="ARBA00022723"/>
    </source>
</evidence>
<dbReference type="InterPro" id="IPR045121">
    <property type="entry name" value="CoAse"/>
</dbReference>
<evidence type="ECO:0000313" key="9">
    <source>
        <dbReference type="Proteomes" id="UP000678228"/>
    </source>
</evidence>
<comment type="caution">
    <text evidence="8">The sequence shown here is derived from an EMBL/GenBank/DDBJ whole genome shotgun (WGS) entry which is preliminary data.</text>
</comment>
<dbReference type="CDD" id="cd03426">
    <property type="entry name" value="NUDIX_CoAse_Nudt7"/>
    <property type="match status" value="1"/>
</dbReference>